<reference evidence="2" key="1">
    <citation type="submission" date="2021-01" db="EMBL/GenBank/DDBJ databases">
        <authorList>
            <person name="Corre E."/>
            <person name="Pelletier E."/>
            <person name="Niang G."/>
            <person name="Scheremetjew M."/>
            <person name="Finn R."/>
            <person name="Kale V."/>
            <person name="Holt S."/>
            <person name="Cochrane G."/>
            <person name="Meng A."/>
            <person name="Brown T."/>
            <person name="Cohen L."/>
        </authorList>
    </citation>
    <scope>NUCLEOTIDE SEQUENCE</scope>
    <source>
        <strain evidence="2">CCMP1756</strain>
    </source>
</reference>
<accession>A0A7S4A2A6</accession>
<evidence type="ECO:0000313" key="4">
    <source>
        <dbReference type="Proteomes" id="UP000789595"/>
    </source>
</evidence>
<keyword evidence="4" id="KW-1185">Reference proteome</keyword>
<feature type="compositionally biased region" description="Basic and acidic residues" evidence="1">
    <location>
        <begin position="19"/>
        <end position="44"/>
    </location>
</feature>
<feature type="compositionally biased region" description="Polar residues" evidence="1">
    <location>
        <begin position="369"/>
        <end position="378"/>
    </location>
</feature>
<dbReference type="AlphaFoldDB" id="A0A7S4A2A6"/>
<dbReference type="EMBL" id="HBIW01019545">
    <property type="protein sequence ID" value="CAE0701379.1"/>
    <property type="molecule type" value="Transcribed_RNA"/>
</dbReference>
<evidence type="ECO:0000256" key="1">
    <source>
        <dbReference type="SAM" id="MobiDB-lite"/>
    </source>
</evidence>
<sequence length="378" mass="40028">MGRKKGKQSQGAGSKRGRAAQDRMRARDTRDDLKRLLPRPERPRTTQPTLSVRELLAALPRAPKRPRTTAAPAALGLRAPAPTGTLLDACSRVIGAHLDRYPPDAAAPVFSLLPGRALETIAAVASERRLFDDALIGLVVGSDVERLAIAGESVTDAGLNQIVPSSAGAVAASAWDSAPVQQFSGCLRLRALALDVPHATAAFVRRLIAAAPDLEELTLAPRALSTPGQAPRAAADAVDALDGLRLLDVRGCSWADGPTLGRVLASRAVAPAVVLPCWGAGADPFDDMDTDEPTPRARPQLEVRCDVDDLTRRRLQARFRDGVKVVSALAEAERAKRAAQIPPPPASRLSRSLAATATSMAIPGHMNPRMTQPLRSPR</sequence>
<evidence type="ECO:0000313" key="3">
    <source>
        <dbReference type="EMBL" id="CAH0370892.1"/>
    </source>
</evidence>
<reference evidence="3" key="2">
    <citation type="submission" date="2021-11" db="EMBL/GenBank/DDBJ databases">
        <authorList>
            <consortium name="Genoscope - CEA"/>
            <person name="William W."/>
        </authorList>
    </citation>
    <scope>NUCLEOTIDE SEQUENCE</scope>
</reference>
<proteinExistence type="predicted"/>
<gene>
    <name evidence="2" type="ORF">PCAL00307_LOCUS16815</name>
    <name evidence="3" type="ORF">PECAL_3P08050</name>
</gene>
<dbReference type="Proteomes" id="UP000789595">
    <property type="component" value="Unassembled WGS sequence"/>
</dbReference>
<evidence type="ECO:0000313" key="2">
    <source>
        <dbReference type="EMBL" id="CAE0701379.1"/>
    </source>
</evidence>
<protein>
    <submittedName>
        <fullName evidence="2">Uncharacterized protein</fullName>
    </submittedName>
</protein>
<feature type="region of interest" description="Disordered" evidence="1">
    <location>
        <begin position="1"/>
        <end position="49"/>
    </location>
</feature>
<organism evidence="2">
    <name type="scientific">Pelagomonas calceolata</name>
    <dbReference type="NCBI Taxonomy" id="35677"/>
    <lineage>
        <taxon>Eukaryota</taxon>
        <taxon>Sar</taxon>
        <taxon>Stramenopiles</taxon>
        <taxon>Ochrophyta</taxon>
        <taxon>Pelagophyceae</taxon>
        <taxon>Pelagomonadales</taxon>
        <taxon>Pelagomonadaceae</taxon>
        <taxon>Pelagomonas</taxon>
    </lineage>
</organism>
<feature type="region of interest" description="Disordered" evidence="1">
    <location>
        <begin position="358"/>
        <end position="378"/>
    </location>
</feature>
<name>A0A7S4A2A6_9STRA</name>
<dbReference type="EMBL" id="CAKKNE010000003">
    <property type="protein sequence ID" value="CAH0370892.1"/>
    <property type="molecule type" value="Genomic_DNA"/>
</dbReference>